<dbReference type="SMART" id="SM00267">
    <property type="entry name" value="GGDEF"/>
    <property type="match status" value="1"/>
</dbReference>
<dbReference type="CDD" id="cd00156">
    <property type="entry name" value="REC"/>
    <property type="match status" value="1"/>
</dbReference>
<evidence type="ECO:0000259" key="3">
    <source>
        <dbReference type="PROSITE" id="PS50110"/>
    </source>
</evidence>
<evidence type="ECO:0000259" key="5">
    <source>
        <dbReference type="PROSITE" id="PS50887"/>
    </source>
</evidence>
<dbReference type="CDD" id="cd01949">
    <property type="entry name" value="GGDEF"/>
    <property type="match status" value="1"/>
</dbReference>
<dbReference type="InterPro" id="IPR052155">
    <property type="entry name" value="Biofilm_reg_signaling"/>
</dbReference>
<evidence type="ECO:0000259" key="4">
    <source>
        <dbReference type="PROSITE" id="PS50883"/>
    </source>
</evidence>
<feature type="domain" description="EAL" evidence="4">
    <location>
        <begin position="440"/>
        <end position="688"/>
    </location>
</feature>
<dbReference type="SMART" id="SM00052">
    <property type="entry name" value="EAL"/>
    <property type="match status" value="1"/>
</dbReference>
<sequence>MANDIKPVHLLLLEPSSNDAETMITTLRNHGYAVRATQVIKEDDLREHLSRQSWDLCLTRAEVKGLNATRVIELINEYSRDVPVILITDEDNQDDLISALKVGIKDAVPFKSQERMYLLAKRELENLDQRKQRKKAELQLTETEKRCSLLLDSSQDAIAYIHDGMHIYANQAYVELFGFEDPDELLCMPVMDMISSECHGDFKEFLRHYAKNPSNNNFACKGVTADMSSFESMLTLSNATYDNEACTQLLIKTTSDSAELEAKVKELSAQDVLTGLYNQSYFQEKLDEFISTSSESGQRRHLMFVELDQYAVIEKEFGITGTDDIITGVANWLTEHCDDDTLLARYGNESFMMLVDEDAPDKAKTFAENLCAKVKDHLFEIEGKTQKLTFSIGITPAGDQANNARELISHAHAACLRAQSKNGDNAKVFNKMVDSAHSENSEMIEKIHDAIENEKLKLLFQPIVKLHGDERAIYQSQLKMETDEGDISTSEILPVAEESGLAAKLDRWVIMQSLKQLHKSGSKASLVINLSASALTDESFANYINDIFKSTKMPSSSLIISVRANDALTYLKRVIVLCKTLRKLKVQLAISQIDNSNEHFALMDQLLPQFAISNGDITAQLSEGGDAISNITQICNEAHQRDVQTITPNVEDAASLAALWPLGVGYIQGLYLQAPMTDLSFDFSSSEF</sequence>
<gene>
    <name evidence="6" type="ORF">C8D97_105226</name>
</gene>
<dbReference type="CDD" id="cd00130">
    <property type="entry name" value="PAS"/>
    <property type="match status" value="1"/>
</dbReference>
<feature type="domain" description="Response regulatory" evidence="3">
    <location>
        <begin position="9"/>
        <end position="125"/>
    </location>
</feature>
<dbReference type="Gene3D" id="3.30.70.270">
    <property type="match status" value="1"/>
</dbReference>
<evidence type="ECO:0000313" key="7">
    <source>
        <dbReference type="Proteomes" id="UP000245790"/>
    </source>
</evidence>
<dbReference type="InterPro" id="IPR043128">
    <property type="entry name" value="Rev_trsase/Diguanyl_cyclase"/>
</dbReference>
<protein>
    <submittedName>
        <fullName evidence="6">Diguanylate cyclase (GGDEF)-like protein</fullName>
    </submittedName>
</protein>
<dbReference type="AlphaFoldDB" id="A0A316FWD7"/>
<feature type="coiled-coil region" evidence="2">
    <location>
        <begin position="110"/>
        <end position="146"/>
    </location>
</feature>
<dbReference type="InterPro" id="IPR000160">
    <property type="entry name" value="GGDEF_dom"/>
</dbReference>
<dbReference type="SUPFAM" id="SSF55073">
    <property type="entry name" value="Nucleotide cyclase"/>
    <property type="match status" value="1"/>
</dbReference>
<comment type="caution">
    <text evidence="1">Lacks conserved residue(s) required for the propagation of feature annotation.</text>
</comment>
<dbReference type="PANTHER" id="PTHR44757">
    <property type="entry name" value="DIGUANYLATE CYCLASE DGCP"/>
    <property type="match status" value="1"/>
</dbReference>
<organism evidence="6 7">
    <name type="scientific">Pleionea mediterranea</name>
    <dbReference type="NCBI Taxonomy" id="523701"/>
    <lineage>
        <taxon>Bacteria</taxon>
        <taxon>Pseudomonadati</taxon>
        <taxon>Pseudomonadota</taxon>
        <taxon>Gammaproteobacteria</taxon>
        <taxon>Oceanospirillales</taxon>
        <taxon>Pleioneaceae</taxon>
        <taxon>Pleionea</taxon>
    </lineage>
</organism>
<dbReference type="GO" id="GO:0000160">
    <property type="term" value="P:phosphorelay signal transduction system"/>
    <property type="evidence" value="ECO:0007669"/>
    <property type="project" value="InterPro"/>
</dbReference>
<feature type="domain" description="GGDEF" evidence="5">
    <location>
        <begin position="298"/>
        <end position="432"/>
    </location>
</feature>
<keyword evidence="2" id="KW-0175">Coiled coil</keyword>
<dbReference type="PROSITE" id="PS50883">
    <property type="entry name" value="EAL"/>
    <property type="match status" value="1"/>
</dbReference>
<dbReference type="InterPro" id="IPR011006">
    <property type="entry name" value="CheY-like_superfamily"/>
</dbReference>
<evidence type="ECO:0000256" key="1">
    <source>
        <dbReference type="PROSITE-ProRule" id="PRU00169"/>
    </source>
</evidence>
<dbReference type="PROSITE" id="PS50887">
    <property type="entry name" value="GGDEF"/>
    <property type="match status" value="1"/>
</dbReference>
<dbReference type="InterPro" id="IPR000014">
    <property type="entry name" value="PAS"/>
</dbReference>
<dbReference type="SUPFAM" id="SSF141868">
    <property type="entry name" value="EAL domain-like"/>
    <property type="match status" value="1"/>
</dbReference>
<dbReference type="PROSITE" id="PS50110">
    <property type="entry name" value="RESPONSE_REGULATORY"/>
    <property type="match status" value="1"/>
</dbReference>
<dbReference type="InterPro" id="IPR035919">
    <property type="entry name" value="EAL_sf"/>
</dbReference>
<dbReference type="InterPro" id="IPR001633">
    <property type="entry name" value="EAL_dom"/>
</dbReference>
<dbReference type="SMART" id="SM00091">
    <property type="entry name" value="PAS"/>
    <property type="match status" value="1"/>
</dbReference>
<dbReference type="Gene3D" id="3.30.450.20">
    <property type="entry name" value="PAS domain"/>
    <property type="match status" value="1"/>
</dbReference>
<dbReference type="Gene3D" id="3.40.50.2300">
    <property type="match status" value="1"/>
</dbReference>
<dbReference type="PANTHER" id="PTHR44757:SF2">
    <property type="entry name" value="BIOFILM ARCHITECTURE MAINTENANCE PROTEIN MBAA"/>
    <property type="match status" value="1"/>
</dbReference>
<dbReference type="Pfam" id="PF00563">
    <property type="entry name" value="EAL"/>
    <property type="match status" value="1"/>
</dbReference>
<keyword evidence="7" id="KW-1185">Reference proteome</keyword>
<comment type="caution">
    <text evidence="6">The sequence shown here is derived from an EMBL/GenBank/DDBJ whole genome shotgun (WGS) entry which is preliminary data.</text>
</comment>
<dbReference type="NCBIfam" id="TIGR00254">
    <property type="entry name" value="GGDEF"/>
    <property type="match status" value="1"/>
</dbReference>
<dbReference type="Gene3D" id="3.20.20.450">
    <property type="entry name" value="EAL domain"/>
    <property type="match status" value="1"/>
</dbReference>
<dbReference type="InterPro" id="IPR001789">
    <property type="entry name" value="Sig_transdc_resp-reg_receiver"/>
</dbReference>
<dbReference type="InterPro" id="IPR035965">
    <property type="entry name" value="PAS-like_dom_sf"/>
</dbReference>
<evidence type="ECO:0000313" key="6">
    <source>
        <dbReference type="EMBL" id="PWK51910.1"/>
    </source>
</evidence>
<dbReference type="InterPro" id="IPR029787">
    <property type="entry name" value="Nucleotide_cyclase"/>
</dbReference>
<proteinExistence type="predicted"/>
<dbReference type="SUPFAM" id="SSF55785">
    <property type="entry name" value="PYP-like sensor domain (PAS domain)"/>
    <property type="match status" value="1"/>
</dbReference>
<evidence type="ECO:0000256" key="2">
    <source>
        <dbReference type="SAM" id="Coils"/>
    </source>
</evidence>
<dbReference type="RefSeq" id="WP_109763289.1">
    <property type="nucleotide sequence ID" value="NZ_QGGU01000005.1"/>
</dbReference>
<name>A0A316FWD7_9GAMM</name>
<dbReference type="Proteomes" id="UP000245790">
    <property type="component" value="Unassembled WGS sequence"/>
</dbReference>
<dbReference type="CDD" id="cd01948">
    <property type="entry name" value="EAL"/>
    <property type="match status" value="1"/>
</dbReference>
<dbReference type="Pfam" id="PF13188">
    <property type="entry name" value="PAS_8"/>
    <property type="match status" value="1"/>
</dbReference>
<dbReference type="SUPFAM" id="SSF52172">
    <property type="entry name" value="CheY-like"/>
    <property type="match status" value="1"/>
</dbReference>
<dbReference type="EMBL" id="QGGU01000005">
    <property type="protein sequence ID" value="PWK51910.1"/>
    <property type="molecule type" value="Genomic_DNA"/>
</dbReference>
<reference evidence="6 7" key="1">
    <citation type="submission" date="2018-05" db="EMBL/GenBank/DDBJ databases">
        <title>Genomic Encyclopedia of Type Strains, Phase IV (KMG-IV): sequencing the most valuable type-strain genomes for metagenomic binning, comparative biology and taxonomic classification.</title>
        <authorList>
            <person name="Goeker M."/>
        </authorList>
    </citation>
    <scope>NUCLEOTIDE SEQUENCE [LARGE SCALE GENOMIC DNA]</scope>
    <source>
        <strain evidence="6 7">DSM 25350</strain>
    </source>
</reference>
<accession>A0A316FWD7</accession>
<dbReference type="Pfam" id="PF00990">
    <property type="entry name" value="GGDEF"/>
    <property type="match status" value="1"/>
</dbReference>
<dbReference type="OrthoDB" id="7052318at2"/>